<dbReference type="Pfam" id="PF08547">
    <property type="entry name" value="CIA30"/>
    <property type="match status" value="1"/>
</dbReference>
<keyword evidence="4" id="KW-1185">Reference proteome</keyword>
<dbReference type="HOGENOM" id="CLU_029746_1_0_3"/>
<accession>B0JLD3</accession>
<protein>
    <recommendedName>
        <fullName evidence="2">NADH:ubiquinone oxidoreductase intermediate-associated protein 30 domain-containing protein</fullName>
    </recommendedName>
</protein>
<dbReference type="EnsemblBacteria" id="BAG06132">
    <property type="protein sequence ID" value="BAG06132"/>
    <property type="gene ID" value="MAE_63100"/>
</dbReference>
<organism evidence="3 4">
    <name type="scientific">Microcystis aeruginosa (strain NIES-843 / IAM M-2473)</name>
    <dbReference type="NCBI Taxonomy" id="449447"/>
    <lineage>
        <taxon>Bacteria</taxon>
        <taxon>Bacillati</taxon>
        <taxon>Cyanobacteriota</taxon>
        <taxon>Cyanophyceae</taxon>
        <taxon>Oscillatoriophycideae</taxon>
        <taxon>Chroococcales</taxon>
        <taxon>Microcystaceae</taxon>
        <taxon>Microcystis</taxon>
    </lineage>
</organism>
<evidence type="ECO:0000313" key="3">
    <source>
        <dbReference type="EMBL" id="BAG06132.1"/>
    </source>
</evidence>
<evidence type="ECO:0000256" key="1">
    <source>
        <dbReference type="ARBA" id="ARBA00007884"/>
    </source>
</evidence>
<feature type="domain" description="NADH:ubiquinone oxidoreductase intermediate-associated protein 30" evidence="2">
    <location>
        <begin position="152"/>
        <end position="318"/>
    </location>
</feature>
<dbReference type="KEGG" id="mar:MAE_63100"/>
<dbReference type="PaxDb" id="449447-MAE_63100"/>
<dbReference type="InterPro" id="IPR013857">
    <property type="entry name" value="NADH-UbQ_OxRdtase-assoc_prot30"/>
</dbReference>
<dbReference type="InterPro" id="IPR036291">
    <property type="entry name" value="NAD(P)-bd_dom_sf"/>
</dbReference>
<comment type="similarity">
    <text evidence="1">Belongs to the CIA30 family.</text>
</comment>
<evidence type="ECO:0000259" key="2">
    <source>
        <dbReference type="Pfam" id="PF08547"/>
    </source>
</evidence>
<gene>
    <name evidence="3" type="ordered locus">MAE_63100</name>
</gene>
<dbReference type="STRING" id="449447.MAE_63100"/>
<dbReference type="GO" id="GO:0010257">
    <property type="term" value="P:NADH dehydrogenase complex assembly"/>
    <property type="evidence" value="ECO:0007669"/>
    <property type="project" value="TreeGrafter"/>
</dbReference>
<dbReference type="AlphaFoldDB" id="B0JLD3"/>
<dbReference type="InterPro" id="IPR008979">
    <property type="entry name" value="Galactose-bd-like_sf"/>
</dbReference>
<evidence type="ECO:0000313" key="4">
    <source>
        <dbReference type="Proteomes" id="UP000001510"/>
    </source>
</evidence>
<dbReference type="Proteomes" id="UP000001510">
    <property type="component" value="Chromosome"/>
</dbReference>
<proteinExistence type="inferred from homology"/>
<dbReference type="SUPFAM" id="SSF49785">
    <property type="entry name" value="Galactose-binding domain-like"/>
    <property type="match status" value="1"/>
</dbReference>
<dbReference type="SUPFAM" id="SSF51735">
    <property type="entry name" value="NAD(P)-binding Rossmann-fold domains"/>
    <property type="match status" value="1"/>
</dbReference>
<dbReference type="eggNOG" id="COG0702">
    <property type="taxonomic scope" value="Bacteria"/>
</dbReference>
<dbReference type="PANTHER" id="PTHR13194:SF19">
    <property type="entry name" value="NAD(P)-BINDING ROSSMANN-FOLD SUPERFAMILY PROTEIN"/>
    <property type="match status" value="1"/>
</dbReference>
<name>B0JLD3_MICAN</name>
<dbReference type="InterPro" id="IPR039131">
    <property type="entry name" value="NDUFAF1"/>
</dbReference>
<sequence length="364" mass="40835">MSTVPFEERKVMAESKSWDFQRFWQTLDYFDSIPLWSCLQKLLGFGEDKKNQLTNEQGMKTILVIGGENAIGRKVITQLQQQNYQIRALVDNIESARQLLAENVDLFALQTPQLFTGIERIIYCQGENNRHSLANLLDLLKNAGITAEKTLFDFSNPSSDIKEIWGAVDDVVMGGVSESQITLTGGRALFSGIVRTENNGGFASVRTRNLNPPLNLSNYEGIELQVQGDGKRYKLILRCEGRWDGIGYCYSFDTFDRTWQTISIPFGDLIPVVRAKTMREAAPFDSSSVYALQLMQSKFEYDGAINPRFSPGLFALEIVTIKAYGGKNRLIIVKEGEIAEKSLLDASGYPYEAIDSAQIFAKLN</sequence>
<dbReference type="GO" id="GO:0051082">
    <property type="term" value="F:unfolded protein binding"/>
    <property type="evidence" value="ECO:0007669"/>
    <property type="project" value="TreeGrafter"/>
</dbReference>
<dbReference type="EMBL" id="AP009552">
    <property type="protein sequence ID" value="BAG06132.1"/>
    <property type="molecule type" value="Genomic_DNA"/>
</dbReference>
<dbReference type="PANTHER" id="PTHR13194">
    <property type="entry name" value="COMPLEX I INTERMEDIATE-ASSOCIATED PROTEIN 30"/>
    <property type="match status" value="1"/>
</dbReference>
<dbReference type="Gene3D" id="3.40.50.720">
    <property type="entry name" value="NAD(P)-binding Rossmann-like Domain"/>
    <property type="match status" value="1"/>
</dbReference>
<reference evidence="3 4" key="1">
    <citation type="journal article" date="2007" name="DNA Res.">
        <title>Complete genomic structure of the bloom-forming toxic cyanobacterium Microcystis aeruginosa NIES-843.</title>
        <authorList>
            <person name="Kaneko T."/>
            <person name="Nakajima N."/>
            <person name="Okamoto S."/>
            <person name="Suzuki I."/>
            <person name="Tanabe Y."/>
            <person name="Tamaoki M."/>
            <person name="Nakamura Y."/>
            <person name="Kasai F."/>
            <person name="Watanabe A."/>
            <person name="Kawashima K."/>
            <person name="Kishida Y."/>
            <person name="Ono A."/>
            <person name="Shimizu Y."/>
            <person name="Takahashi C."/>
            <person name="Minami C."/>
            <person name="Fujishiro T."/>
            <person name="Kohara M."/>
            <person name="Katoh M."/>
            <person name="Nakazaki N."/>
            <person name="Nakayama S."/>
            <person name="Yamada M."/>
            <person name="Tabata S."/>
            <person name="Watanabe M.M."/>
        </authorList>
    </citation>
    <scope>NUCLEOTIDE SEQUENCE [LARGE SCALE GENOMIC DNA]</scope>
    <source>
        <strain evidence="4">NIES-843 / IAM M-247</strain>
    </source>
</reference>